<keyword evidence="3 6" id="KW-0812">Transmembrane</keyword>
<evidence type="ECO:0000256" key="6">
    <source>
        <dbReference type="SAM" id="Phobius"/>
    </source>
</evidence>
<dbReference type="InterPro" id="IPR020846">
    <property type="entry name" value="MFS_dom"/>
</dbReference>
<dbReference type="Proteomes" id="UP000679179">
    <property type="component" value="Unassembled WGS sequence"/>
</dbReference>
<feature type="transmembrane region" description="Helical" evidence="6">
    <location>
        <begin position="292"/>
        <end position="310"/>
    </location>
</feature>
<dbReference type="SUPFAM" id="SSF103473">
    <property type="entry name" value="MFS general substrate transporter"/>
    <property type="match status" value="1"/>
</dbReference>
<dbReference type="PANTHER" id="PTHR11360">
    <property type="entry name" value="MONOCARBOXYLATE TRANSPORTER"/>
    <property type="match status" value="1"/>
</dbReference>
<sequence length="431" mass="47703">MRDIKVFGMPFEKGRWLFIPLGIILFMCLGTVYSWSVFRKPLENLFNIGATQSGLPYMLFLAAYAALMPISGGFIEKYNPKVIIILGGMLVGIGWILSGYARSINVLAITYGIVAGGGVGIVYGVPVAVISKWFPDKKGLAVGLILSGFGLSPLITAPLARWFIHIYGPLHTFKVLGTLFLVIISVLALPFRFPKENLFDKQQTINNNNLKVLDVSTKEMLTKPKFYGLWICYAIGTLTGLMTVGITSSVGEEIIKMDSKTTAFMVSLFAIFNGVGRPLFGWLTDKLSPLKASVISYIIIMISSGLMLMAREGSVGLYVVSFALLWMTLGSWLAIAPTATAIFFGSKYYSKNYGFIFTAYGVGAVLGVSLSGIFRDRFGSYIYTFYPMFLLAILGVFFAILFLRESKANCFRRSKYIYSIVKRKKLEHDVQ</sequence>
<evidence type="ECO:0000259" key="7">
    <source>
        <dbReference type="PROSITE" id="PS50850"/>
    </source>
</evidence>
<feature type="domain" description="Major facilitator superfamily (MFS) profile" evidence="7">
    <location>
        <begin position="15"/>
        <end position="407"/>
    </location>
</feature>
<dbReference type="InterPro" id="IPR050327">
    <property type="entry name" value="Proton-linked_MCT"/>
</dbReference>
<evidence type="ECO:0000256" key="1">
    <source>
        <dbReference type="ARBA" id="ARBA00004651"/>
    </source>
</evidence>
<dbReference type="RefSeq" id="WP_212903854.1">
    <property type="nucleotide sequence ID" value="NZ_BOPZ01000013.1"/>
</dbReference>
<evidence type="ECO:0000256" key="4">
    <source>
        <dbReference type="ARBA" id="ARBA00022989"/>
    </source>
</evidence>
<dbReference type="Gene3D" id="1.20.1250.20">
    <property type="entry name" value="MFS general substrate transporter like domains"/>
    <property type="match status" value="2"/>
</dbReference>
<feature type="transmembrane region" description="Helical" evidence="6">
    <location>
        <begin position="380"/>
        <end position="403"/>
    </location>
</feature>
<feature type="transmembrane region" description="Helical" evidence="6">
    <location>
        <begin position="316"/>
        <end position="343"/>
    </location>
</feature>
<protein>
    <submittedName>
        <fullName evidence="8">MFS transporter</fullName>
    </submittedName>
</protein>
<dbReference type="InterPro" id="IPR036259">
    <property type="entry name" value="MFS_trans_sf"/>
</dbReference>
<proteinExistence type="predicted"/>
<dbReference type="PANTHER" id="PTHR11360:SF304">
    <property type="entry name" value="MFS DOMAIN-CONTAINING PROTEIN"/>
    <property type="match status" value="1"/>
</dbReference>
<accession>A0A919S217</accession>
<feature type="transmembrane region" description="Helical" evidence="6">
    <location>
        <begin position="16"/>
        <end position="35"/>
    </location>
</feature>
<gene>
    <name evidence="8" type="ORF">CPJCM30710_18190</name>
</gene>
<keyword evidence="2" id="KW-0813">Transport</keyword>
<dbReference type="PROSITE" id="PS50850">
    <property type="entry name" value="MFS"/>
    <property type="match status" value="1"/>
</dbReference>
<feature type="transmembrane region" description="Helical" evidence="6">
    <location>
        <begin position="355"/>
        <end position="374"/>
    </location>
</feature>
<comment type="caution">
    <text evidence="8">The sequence shown here is derived from an EMBL/GenBank/DDBJ whole genome shotgun (WGS) entry which is preliminary data.</text>
</comment>
<feature type="transmembrane region" description="Helical" evidence="6">
    <location>
        <begin position="226"/>
        <end position="250"/>
    </location>
</feature>
<dbReference type="Pfam" id="PF07690">
    <property type="entry name" value="MFS_1"/>
    <property type="match status" value="1"/>
</dbReference>
<evidence type="ECO:0000256" key="5">
    <source>
        <dbReference type="ARBA" id="ARBA00023136"/>
    </source>
</evidence>
<comment type="subcellular location">
    <subcellularLocation>
        <location evidence="1">Cell membrane</location>
        <topology evidence="1">Multi-pass membrane protein</topology>
    </subcellularLocation>
</comment>
<dbReference type="GO" id="GO:0005886">
    <property type="term" value="C:plasma membrane"/>
    <property type="evidence" value="ECO:0007669"/>
    <property type="project" value="UniProtKB-SubCell"/>
</dbReference>
<dbReference type="EMBL" id="BOPZ01000013">
    <property type="protein sequence ID" value="GIM29153.1"/>
    <property type="molecule type" value="Genomic_DNA"/>
</dbReference>
<reference evidence="8" key="1">
    <citation type="submission" date="2021-03" db="EMBL/GenBank/DDBJ databases">
        <title>Taxonomic study of Clostridium polyendosporum from meadow-gley soil under rice.</title>
        <authorList>
            <person name="Kobayashi H."/>
            <person name="Tanizawa Y."/>
            <person name="Yagura M."/>
        </authorList>
    </citation>
    <scope>NUCLEOTIDE SEQUENCE</scope>
    <source>
        <strain evidence="8">JCM 30710</strain>
    </source>
</reference>
<organism evidence="8 9">
    <name type="scientific">Clostridium polyendosporum</name>
    <dbReference type="NCBI Taxonomy" id="69208"/>
    <lineage>
        <taxon>Bacteria</taxon>
        <taxon>Bacillati</taxon>
        <taxon>Bacillota</taxon>
        <taxon>Clostridia</taxon>
        <taxon>Eubacteriales</taxon>
        <taxon>Clostridiaceae</taxon>
        <taxon>Clostridium</taxon>
    </lineage>
</organism>
<name>A0A919S217_9CLOT</name>
<keyword evidence="4 6" id="KW-1133">Transmembrane helix</keyword>
<evidence type="ECO:0000313" key="9">
    <source>
        <dbReference type="Proteomes" id="UP000679179"/>
    </source>
</evidence>
<dbReference type="AlphaFoldDB" id="A0A919S217"/>
<keyword evidence="5 6" id="KW-0472">Membrane</keyword>
<feature type="transmembrane region" description="Helical" evidence="6">
    <location>
        <begin position="262"/>
        <end position="280"/>
    </location>
</feature>
<dbReference type="GO" id="GO:0022857">
    <property type="term" value="F:transmembrane transporter activity"/>
    <property type="evidence" value="ECO:0007669"/>
    <property type="project" value="InterPro"/>
</dbReference>
<dbReference type="CDD" id="cd17353">
    <property type="entry name" value="MFS_OFA_like"/>
    <property type="match status" value="1"/>
</dbReference>
<dbReference type="InterPro" id="IPR011701">
    <property type="entry name" value="MFS"/>
</dbReference>
<feature type="transmembrane region" description="Helical" evidence="6">
    <location>
        <begin position="82"/>
        <end position="101"/>
    </location>
</feature>
<feature type="transmembrane region" description="Helical" evidence="6">
    <location>
        <begin position="142"/>
        <end position="164"/>
    </location>
</feature>
<feature type="transmembrane region" description="Helical" evidence="6">
    <location>
        <begin position="107"/>
        <end position="130"/>
    </location>
</feature>
<evidence type="ECO:0000256" key="2">
    <source>
        <dbReference type="ARBA" id="ARBA00022448"/>
    </source>
</evidence>
<evidence type="ECO:0000313" key="8">
    <source>
        <dbReference type="EMBL" id="GIM29153.1"/>
    </source>
</evidence>
<keyword evidence="9" id="KW-1185">Reference proteome</keyword>
<feature type="transmembrane region" description="Helical" evidence="6">
    <location>
        <begin position="55"/>
        <end position="75"/>
    </location>
</feature>
<evidence type="ECO:0000256" key="3">
    <source>
        <dbReference type="ARBA" id="ARBA00022692"/>
    </source>
</evidence>
<feature type="transmembrane region" description="Helical" evidence="6">
    <location>
        <begin position="170"/>
        <end position="191"/>
    </location>
</feature>